<protein>
    <submittedName>
        <fullName evidence="1">DUF1491 family protein</fullName>
    </submittedName>
</protein>
<dbReference type="InterPro" id="IPR009964">
    <property type="entry name" value="DUF1491"/>
</dbReference>
<sequence length="112" mass="12674">MAEPRLASGLWVSAYLARLRLAAIPVYLARRGDETSGAVMVKLATMDGQARAYVRRWDFATDTRQWAVLVEGEEREVDALLAREAERDRDLWLIEVEDRLGRVLLDEEGLSG</sequence>
<reference evidence="1 2" key="1">
    <citation type="submission" date="2023-08" db="EMBL/GenBank/DDBJ databases">
        <title>Characterization of two Paracoccaceae strains isolated from Phycosphere and proposal of Xinfangfangia lacusdiani sp. nov.</title>
        <authorList>
            <person name="Deng Y."/>
            <person name="Zhang Y.Q."/>
        </authorList>
    </citation>
    <scope>NUCLEOTIDE SEQUENCE [LARGE SCALE GENOMIC DNA]</scope>
    <source>
        <strain evidence="1 2">CPCC 101601</strain>
    </source>
</reference>
<evidence type="ECO:0000313" key="1">
    <source>
        <dbReference type="EMBL" id="MDQ2066421.1"/>
    </source>
</evidence>
<accession>A0ABU0VXD9</accession>
<name>A0ABU0VXD9_9RHOB</name>
<dbReference type="EMBL" id="JAVDBT010000007">
    <property type="protein sequence ID" value="MDQ2066421.1"/>
    <property type="molecule type" value="Genomic_DNA"/>
</dbReference>
<gene>
    <name evidence="1" type="ORF">Q9295_08555</name>
</gene>
<dbReference type="Gene3D" id="3.40.1530.20">
    <property type="entry name" value="Protein of unknown function (DUF1491)"/>
    <property type="match status" value="1"/>
</dbReference>
<dbReference type="Proteomes" id="UP001239680">
    <property type="component" value="Unassembled WGS sequence"/>
</dbReference>
<dbReference type="Pfam" id="PF07372">
    <property type="entry name" value="DUF1491"/>
    <property type="match status" value="1"/>
</dbReference>
<comment type="caution">
    <text evidence="1">The sequence shown here is derived from an EMBL/GenBank/DDBJ whole genome shotgun (WGS) entry which is preliminary data.</text>
</comment>
<organism evidence="1 2">
    <name type="scientific">Pseudogemmobacter lacusdianii</name>
    <dbReference type="NCBI Taxonomy" id="3069608"/>
    <lineage>
        <taxon>Bacteria</taxon>
        <taxon>Pseudomonadati</taxon>
        <taxon>Pseudomonadota</taxon>
        <taxon>Alphaproteobacteria</taxon>
        <taxon>Rhodobacterales</taxon>
        <taxon>Paracoccaceae</taxon>
        <taxon>Pseudogemmobacter</taxon>
    </lineage>
</organism>
<dbReference type="RefSeq" id="WP_306680121.1">
    <property type="nucleotide sequence ID" value="NZ_JAVDBT010000007.1"/>
</dbReference>
<evidence type="ECO:0000313" key="2">
    <source>
        <dbReference type="Proteomes" id="UP001239680"/>
    </source>
</evidence>
<proteinExistence type="predicted"/>
<keyword evidence="2" id="KW-1185">Reference proteome</keyword>